<gene>
    <name evidence="1" type="ORF">LM010_05900</name>
</gene>
<organism evidence="1 2">
    <name type="scientific">Lacticaseibacillus manihotivorans</name>
    <dbReference type="NCBI Taxonomy" id="88233"/>
    <lineage>
        <taxon>Bacteria</taxon>
        <taxon>Bacillati</taxon>
        <taxon>Bacillota</taxon>
        <taxon>Bacilli</taxon>
        <taxon>Lactobacillales</taxon>
        <taxon>Lactobacillaceae</taxon>
        <taxon>Lacticaseibacillus</taxon>
    </lineage>
</organism>
<evidence type="ECO:0000313" key="2">
    <source>
        <dbReference type="Proteomes" id="UP000388452"/>
    </source>
</evidence>
<reference evidence="1 2" key="1">
    <citation type="submission" date="2019-10" db="EMBL/GenBank/DDBJ databases">
        <title>Genome sequencing of Lactobacillus manihotivorans.</title>
        <authorList>
            <person name="Kim K."/>
        </authorList>
    </citation>
    <scope>NUCLEOTIDE SEQUENCE [LARGE SCALE GENOMIC DNA]</scope>
    <source>
        <strain evidence="1 2">LM010</strain>
    </source>
</reference>
<proteinExistence type="predicted"/>
<protein>
    <submittedName>
        <fullName evidence="1">Uncharacterized protein</fullName>
    </submittedName>
</protein>
<name>A0A5P8JQC8_9LACO</name>
<dbReference type="EMBL" id="CP045068">
    <property type="protein sequence ID" value="QFQ90984.1"/>
    <property type="molecule type" value="Genomic_DNA"/>
</dbReference>
<accession>A0A5P8JQC8</accession>
<sequence length="84" mass="9260">MKKSYVLVEIERKDDGIATQLTAEHVSPNDMVATVVGIVNAISQETGDSTQKIFENAKRMALLEEMYQGNASPLDILKEVLKHG</sequence>
<dbReference type="RefSeq" id="WP_054713946.1">
    <property type="nucleotide sequence ID" value="NZ_CP045068.1"/>
</dbReference>
<evidence type="ECO:0000313" key="1">
    <source>
        <dbReference type="EMBL" id="QFQ90984.1"/>
    </source>
</evidence>
<dbReference type="Proteomes" id="UP000388452">
    <property type="component" value="Chromosome"/>
</dbReference>
<dbReference type="AlphaFoldDB" id="A0A5P8JQC8"/>